<feature type="compositionally biased region" description="Polar residues" evidence="1">
    <location>
        <begin position="375"/>
        <end position="403"/>
    </location>
</feature>
<feature type="compositionally biased region" description="Basic and acidic residues" evidence="1">
    <location>
        <begin position="718"/>
        <end position="728"/>
    </location>
</feature>
<feature type="compositionally biased region" description="Low complexity" evidence="1">
    <location>
        <begin position="513"/>
        <end position="538"/>
    </location>
</feature>
<feature type="region of interest" description="Disordered" evidence="1">
    <location>
        <begin position="155"/>
        <end position="174"/>
    </location>
</feature>
<feature type="compositionally biased region" description="Low complexity" evidence="1">
    <location>
        <begin position="548"/>
        <end position="564"/>
    </location>
</feature>
<dbReference type="AlphaFoldDB" id="A0A813L066"/>
<evidence type="ECO:0000313" key="2">
    <source>
        <dbReference type="EMBL" id="CAE8712244.1"/>
    </source>
</evidence>
<proteinExistence type="predicted"/>
<feature type="region of interest" description="Disordered" evidence="1">
    <location>
        <begin position="698"/>
        <end position="732"/>
    </location>
</feature>
<reference evidence="2" key="1">
    <citation type="submission" date="2021-02" db="EMBL/GenBank/DDBJ databases">
        <authorList>
            <person name="Dougan E. K."/>
            <person name="Rhodes N."/>
            <person name="Thang M."/>
            <person name="Chan C."/>
        </authorList>
    </citation>
    <scope>NUCLEOTIDE SEQUENCE</scope>
</reference>
<accession>A0A813L066</accession>
<comment type="caution">
    <text evidence="2">The sequence shown here is derived from an EMBL/GenBank/DDBJ whole genome shotgun (WGS) entry which is preliminary data.</text>
</comment>
<sequence>MDVSITIISASAQFSLELRLEPLALQVELLDSIAMLLCACTKDSEPDMANILRKATRSAMKLKRRVMRADRWAAMKGSRGGHVLRTVPELSCLEDGACNNAVDTEAASSSEDQDGYVYGPADDARATASDGKDFSKSCRCRQGSLIRGCLPSEATTGAAASSDGGSSESLAARTKEESNINRLYAWRELPGDIGARTHPLDSVPRSGGSTLAAMTSVEGFVADFNALSGGLSAAAASTLRSSGRPGSSRRTEANSSSGEFQAEMQDEEDYGDEECEGNSSPSAAARRTQREIRIRSRRSSRPQPTGAEASIGRPLMPGSEASLGLLSSGRASVELLWAERTNSQPASPHLSLPEQVRLTLRMRARGAGMAWPYNPVSTNRGATASAGTTRRPTGRSETASKRTQGAMDLARDLEGTATSSCSLGRVALEEALRVPVQDSLPPTPSAALPLQRLRVFSVNGSVPHARRLLDAGFDIQLLGFTRRPSCTVNISSSSEAPAASVASPAVPASTKALQTSSKATSTVSADATTAAPAARSGSFKAAADRADLVQQQSPRQQQKLQPLRDQQKLGNSEELCDAERCSLEGMRRGYEVLLRLIQLLEPSYEVPTVSGASFFEPRPELRGEAEASIDSFGTIAACTDEVPAALDLATTSFDLDAAIGPLPGEAPEEQRDPVALPGCGRSFSADALRRGEDIDVAAPSAAELDELPPTPTRSHASNRAEEGAEESHGSSASGWFTWIPRLPVFMR</sequence>
<feature type="compositionally biased region" description="Low complexity" evidence="1">
    <location>
        <begin position="238"/>
        <end position="248"/>
    </location>
</feature>
<dbReference type="Proteomes" id="UP000626109">
    <property type="component" value="Unassembled WGS sequence"/>
</dbReference>
<feature type="region of interest" description="Disordered" evidence="1">
    <location>
        <begin position="371"/>
        <end position="404"/>
    </location>
</feature>
<dbReference type="EMBL" id="CAJNNW010032292">
    <property type="protein sequence ID" value="CAE8712244.1"/>
    <property type="molecule type" value="Genomic_DNA"/>
</dbReference>
<feature type="compositionally biased region" description="Low complexity" evidence="1">
    <location>
        <begin position="155"/>
        <end position="172"/>
    </location>
</feature>
<feature type="region of interest" description="Disordered" evidence="1">
    <location>
        <begin position="238"/>
        <end position="317"/>
    </location>
</feature>
<protein>
    <submittedName>
        <fullName evidence="2">Uncharacterized protein</fullName>
    </submittedName>
</protein>
<organism evidence="2 3">
    <name type="scientific">Polarella glacialis</name>
    <name type="common">Dinoflagellate</name>
    <dbReference type="NCBI Taxonomy" id="89957"/>
    <lineage>
        <taxon>Eukaryota</taxon>
        <taxon>Sar</taxon>
        <taxon>Alveolata</taxon>
        <taxon>Dinophyceae</taxon>
        <taxon>Suessiales</taxon>
        <taxon>Suessiaceae</taxon>
        <taxon>Polarella</taxon>
    </lineage>
</organism>
<evidence type="ECO:0000256" key="1">
    <source>
        <dbReference type="SAM" id="MobiDB-lite"/>
    </source>
</evidence>
<feature type="compositionally biased region" description="Acidic residues" evidence="1">
    <location>
        <begin position="264"/>
        <end position="276"/>
    </location>
</feature>
<feature type="region of interest" description="Disordered" evidence="1">
    <location>
        <begin position="513"/>
        <end position="571"/>
    </location>
</feature>
<gene>
    <name evidence="2" type="ORF">PGLA2088_LOCUS36940</name>
</gene>
<evidence type="ECO:0000313" key="3">
    <source>
        <dbReference type="Proteomes" id="UP000626109"/>
    </source>
</evidence>
<name>A0A813L066_POLGL</name>